<evidence type="ECO:0000313" key="1">
    <source>
        <dbReference type="EMBL" id="AGK87064.1"/>
    </source>
</evidence>
<sequence>MKYKIPKFVTRLFNHKENKEEKDKLVSRLNDYHHNELTKELIKYLEQEVEKEVLEVESSTFISLFQSKYHTALSRGKRTAYRNIINQLRSDDV</sequence>
<dbReference type="Proteomes" id="UP000013564">
    <property type="component" value="Segment"/>
</dbReference>
<dbReference type="KEGG" id="vg:16207371"/>
<dbReference type="RefSeq" id="YP_008051120.1">
    <property type="nucleotide sequence ID" value="NC_021300.1"/>
</dbReference>
<accession>R4JKK0</accession>
<protein>
    <submittedName>
        <fullName evidence="1">Uncharacterized protein</fullName>
    </submittedName>
</protein>
<keyword evidence="2" id="KW-1185">Reference proteome</keyword>
<organism evidence="1 2">
    <name type="scientific">Pseudoalteromonas phage RIO-1</name>
    <dbReference type="NCBI Taxonomy" id="1316739"/>
    <lineage>
        <taxon>Viruses</taxon>
        <taxon>Duplodnaviria</taxon>
        <taxon>Heunggongvirae</taxon>
        <taxon>Uroviricota</taxon>
        <taxon>Caudoviricetes</taxon>
        <taxon>Zobellviridae</taxon>
        <taxon>Melvirus</taxon>
        <taxon>Melvirus orientalis</taxon>
    </lineage>
</organism>
<dbReference type="EMBL" id="KC751414">
    <property type="protein sequence ID" value="AGK87064.1"/>
    <property type="molecule type" value="Genomic_DNA"/>
</dbReference>
<dbReference type="GeneID" id="16207371"/>
<name>R4JKK0_9CAUD</name>
<reference evidence="1 2" key="1">
    <citation type="journal article" date="2013" name="J. Virol.">
        <title>Morphology, Physiological Characteristics, and Complete Sequence of Marine Bacteriophage RIO-1 Infecting Pseudoalteromonas marina.</title>
        <authorList>
            <person name="Hardies S.C."/>
            <person name="Hwang Y.J."/>
            <person name="Hwang C.Y."/>
            <person name="Jang G.I."/>
            <person name="Cho B.C."/>
        </authorList>
    </citation>
    <scope>NUCLEOTIDE SEQUENCE [LARGE SCALE GENOMIC DNA]</scope>
</reference>
<proteinExistence type="predicted"/>
<evidence type="ECO:0000313" key="2">
    <source>
        <dbReference type="Proteomes" id="UP000013564"/>
    </source>
</evidence>
<gene>
    <name evidence="1" type="ORF">RIO-1_50</name>
</gene>